<dbReference type="Pfam" id="PF01890">
    <property type="entry name" value="CbiG_C"/>
    <property type="match status" value="1"/>
</dbReference>
<dbReference type="SUPFAM" id="SSF159672">
    <property type="entry name" value="CbiG N-terminal domain-like"/>
    <property type="match status" value="1"/>
</dbReference>
<dbReference type="PANTHER" id="PTHR37477">
    <property type="entry name" value="COBALT-PRECORRIN-5A HYDROLASE"/>
    <property type="match status" value="1"/>
</dbReference>
<name>A0A1G5RZT0_PSEXY</name>
<evidence type="ECO:0000259" key="2">
    <source>
        <dbReference type="Pfam" id="PF11760"/>
    </source>
</evidence>
<proteinExistence type="predicted"/>
<dbReference type="GO" id="GO:0016829">
    <property type="term" value="F:lyase activity"/>
    <property type="evidence" value="ECO:0007669"/>
    <property type="project" value="UniProtKB-KW"/>
</dbReference>
<dbReference type="InterPro" id="IPR002750">
    <property type="entry name" value="CobE/GbiG_C"/>
</dbReference>
<gene>
    <name evidence="3" type="ORF">SAMN02910350_01760</name>
</gene>
<reference evidence="3 4" key="1">
    <citation type="submission" date="2016-10" db="EMBL/GenBank/DDBJ databases">
        <authorList>
            <person name="de Groot N.N."/>
        </authorList>
    </citation>
    <scope>NUCLEOTIDE SEQUENCE [LARGE SCALE GENOMIC DNA]</scope>
    <source>
        <strain evidence="3 4">DSM 10317</strain>
    </source>
</reference>
<dbReference type="Proteomes" id="UP000199428">
    <property type="component" value="Unassembled WGS sequence"/>
</dbReference>
<dbReference type="RefSeq" id="WP_090162807.1">
    <property type="nucleotide sequence ID" value="NZ_FMWK01000008.1"/>
</dbReference>
<evidence type="ECO:0000259" key="1">
    <source>
        <dbReference type="Pfam" id="PF01890"/>
    </source>
</evidence>
<feature type="domain" description="Cobalamin synthesis G N-terminal" evidence="2">
    <location>
        <begin position="41"/>
        <end position="121"/>
    </location>
</feature>
<evidence type="ECO:0000313" key="3">
    <source>
        <dbReference type="EMBL" id="SCZ79368.1"/>
    </source>
</evidence>
<dbReference type="InterPro" id="IPR036518">
    <property type="entry name" value="CobE/GbiG_C_sf"/>
</dbReference>
<dbReference type="InterPro" id="IPR052553">
    <property type="entry name" value="CbiG_hydrolase"/>
</dbReference>
<evidence type="ECO:0000313" key="4">
    <source>
        <dbReference type="Proteomes" id="UP000199428"/>
    </source>
</evidence>
<dbReference type="InterPro" id="IPR038029">
    <property type="entry name" value="GbiG_N_sf"/>
</dbReference>
<sequence>MKIIKVVYFTENGKMTLQKLKEAEVQFIFEEKEADADLKQWTKEAFEMHLPILFIGATGIAVRTIAPFVESKLTDSSVLVMDELGKNVIPILSGHFGGANEIATEIAALAGANAIITTATDINNVFAVDVFAKVNGLKITDKDKIKIVSSKVLKGEKLKLTQTDDAIEIDELRLEPKRLVLGMGCKKDKPFEDLKAFLNEFYTDQELKDNLYAICSIDVKERETGLIKLAQYYGAEFLTFSAEELKNVPGKYQESDFVNETVGVGNVCERAAVLGAGKDSTLIKNKIAKNGMTFAEARREKIDLKMEKKWQDIFI</sequence>
<dbReference type="Gene3D" id="3.30.420.180">
    <property type="entry name" value="CobE/GbiG C-terminal domain"/>
    <property type="match status" value="1"/>
</dbReference>
<accession>A0A1G5RZT0</accession>
<organism evidence="3 4">
    <name type="scientific">Pseudobutyrivibrio xylanivorans</name>
    <dbReference type="NCBI Taxonomy" id="185007"/>
    <lineage>
        <taxon>Bacteria</taxon>
        <taxon>Bacillati</taxon>
        <taxon>Bacillota</taxon>
        <taxon>Clostridia</taxon>
        <taxon>Lachnospirales</taxon>
        <taxon>Lachnospiraceae</taxon>
        <taxon>Pseudobutyrivibrio</taxon>
    </lineage>
</organism>
<protein>
    <submittedName>
        <fullName evidence="3">Cobalt-precorrin 5A acetaldehyde-lyase</fullName>
    </submittedName>
</protein>
<dbReference type="SUPFAM" id="SSF159664">
    <property type="entry name" value="CobE/GbiG C-terminal domain-like"/>
    <property type="match status" value="1"/>
</dbReference>
<keyword evidence="3" id="KW-0456">Lyase</keyword>
<dbReference type="Pfam" id="PF11760">
    <property type="entry name" value="CbiG_N"/>
    <property type="match status" value="1"/>
</dbReference>
<dbReference type="PANTHER" id="PTHR37477:SF1">
    <property type="entry name" value="COBALT-PRECORRIN-5A HYDROLASE"/>
    <property type="match status" value="1"/>
</dbReference>
<dbReference type="Gene3D" id="3.40.50.11220">
    <property type="match status" value="1"/>
</dbReference>
<dbReference type="InterPro" id="IPR021744">
    <property type="entry name" value="CbiG_N"/>
</dbReference>
<feature type="domain" description="CobE/GbiG C-terminal" evidence="1">
    <location>
        <begin position="179"/>
        <end position="295"/>
    </location>
</feature>
<dbReference type="AlphaFoldDB" id="A0A1G5RZT0"/>
<dbReference type="GO" id="GO:0009236">
    <property type="term" value="P:cobalamin biosynthetic process"/>
    <property type="evidence" value="ECO:0007669"/>
    <property type="project" value="InterPro"/>
</dbReference>
<dbReference type="EMBL" id="FMWK01000008">
    <property type="protein sequence ID" value="SCZ79368.1"/>
    <property type="molecule type" value="Genomic_DNA"/>
</dbReference>